<dbReference type="InterPro" id="IPR002781">
    <property type="entry name" value="TM_pro_TauE-like"/>
</dbReference>
<name>A0ABT3L431_9CYAN</name>
<evidence type="ECO:0000256" key="3">
    <source>
        <dbReference type="ARBA" id="ARBA00022448"/>
    </source>
</evidence>
<keyword evidence="4 8" id="KW-1003">Cell membrane</keyword>
<dbReference type="Pfam" id="PF01925">
    <property type="entry name" value="TauE"/>
    <property type="match status" value="1"/>
</dbReference>
<dbReference type="EMBL" id="JAIHOM010000032">
    <property type="protein sequence ID" value="MCW6036260.1"/>
    <property type="molecule type" value="Genomic_DNA"/>
</dbReference>
<dbReference type="InterPro" id="IPR052017">
    <property type="entry name" value="TSUP"/>
</dbReference>
<evidence type="ECO:0000256" key="6">
    <source>
        <dbReference type="ARBA" id="ARBA00022989"/>
    </source>
</evidence>
<organism evidence="9 10">
    <name type="scientific">Spirulina subsalsa FACHB-351</name>
    <dbReference type="NCBI Taxonomy" id="234711"/>
    <lineage>
        <taxon>Bacteria</taxon>
        <taxon>Bacillati</taxon>
        <taxon>Cyanobacteriota</taxon>
        <taxon>Cyanophyceae</taxon>
        <taxon>Spirulinales</taxon>
        <taxon>Spirulinaceae</taxon>
        <taxon>Spirulina</taxon>
    </lineage>
</organism>
<keyword evidence="5 8" id="KW-0812">Transmembrane</keyword>
<evidence type="ECO:0000313" key="9">
    <source>
        <dbReference type="EMBL" id="MCW6036260.1"/>
    </source>
</evidence>
<feature type="transmembrane region" description="Helical" evidence="8">
    <location>
        <begin position="31"/>
        <end position="51"/>
    </location>
</feature>
<evidence type="ECO:0000256" key="1">
    <source>
        <dbReference type="ARBA" id="ARBA00004651"/>
    </source>
</evidence>
<evidence type="ECO:0000256" key="8">
    <source>
        <dbReference type="RuleBase" id="RU363041"/>
    </source>
</evidence>
<feature type="transmembrane region" description="Helical" evidence="8">
    <location>
        <begin position="220"/>
        <end position="237"/>
    </location>
</feature>
<evidence type="ECO:0000256" key="2">
    <source>
        <dbReference type="ARBA" id="ARBA00009142"/>
    </source>
</evidence>
<gene>
    <name evidence="9" type="ORF">K4A83_08240</name>
</gene>
<evidence type="ECO:0000256" key="4">
    <source>
        <dbReference type="ARBA" id="ARBA00022475"/>
    </source>
</evidence>
<protein>
    <recommendedName>
        <fullName evidence="8">Probable membrane transporter protein</fullName>
    </recommendedName>
</protein>
<sequence length="246" mass="27019">MIIFGLAFASSLAWFISSLMGGGSPLVLIPVLSLLVDAMAIPPIITVGMLFGNAQRTVIYWQEVDWSITRWYVPGGIIGSIIGAFLFSRTQIAWLSVLLALFLLTSVVAMVLERQVERFEVKAWYFLPVALVYALLSGLIGSTGPVLHPFYLGAGLVKEQMLATKSLNILLVHVVKILAYGGFGVLTTEHLGYGVVLGLAALPGNWLGQRVLKRISDQQFRRFAIAFVACSGMFMLWQQRTLLGIW</sequence>
<dbReference type="PANTHER" id="PTHR30269:SF37">
    <property type="entry name" value="MEMBRANE TRANSPORTER PROTEIN"/>
    <property type="match status" value="1"/>
</dbReference>
<dbReference type="RefSeq" id="WP_265264006.1">
    <property type="nucleotide sequence ID" value="NZ_JAIHOM010000032.1"/>
</dbReference>
<keyword evidence="10" id="KW-1185">Reference proteome</keyword>
<evidence type="ECO:0000256" key="7">
    <source>
        <dbReference type="ARBA" id="ARBA00023136"/>
    </source>
</evidence>
<keyword evidence="6 8" id="KW-1133">Transmembrane helix</keyword>
<dbReference type="Proteomes" id="UP001526426">
    <property type="component" value="Unassembled WGS sequence"/>
</dbReference>
<dbReference type="PANTHER" id="PTHR30269">
    <property type="entry name" value="TRANSMEMBRANE PROTEIN YFCA"/>
    <property type="match status" value="1"/>
</dbReference>
<proteinExistence type="inferred from homology"/>
<feature type="transmembrane region" description="Helical" evidence="8">
    <location>
        <begin position="93"/>
        <end position="112"/>
    </location>
</feature>
<keyword evidence="7 8" id="KW-0472">Membrane</keyword>
<comment type="similarity">
    <text evidence="2 8">Belongs to the 4-toluene sulfonate uptake permease (TSUP) (TC 2.A.102) family.</text>
</comment>
<evidence type="ECO:0000256" key="5">
    <source>
        <dbReference type="ARBA" id="ARBA00022692"/>
    </source>
</evidence>
<keyword evidence="3" id="KW-0813">Transport</keyword>
<comment type="subcellular location">
    <subcellularLocation>
        <location evidence="1 8">Cell membrane</location>
        <topology evidence="1 8">Multi-pass membrane protein</topology>
    </subcellularLocation>
</comment>
<feature type="transmembrane region" description="Helical" evidence="8">
    <location>
        <begin position="124"/>
        <end position="147"/>
    </location>
</feature>
<reference evidence="9 10" key="1">
    <citation type="submission" date="2021-08" db="EMBL/GenBank/DDBJ databases">
        <title>Draft genome sequence of Spirulina subsalsa with high tolerance to salinity and hype-accumulation of phycocyanin.</title>
        <authorList>
            <person name="Pei H."/>
            <person name="Jiang L."/>
        </authorList>
    </citation>
    <scope>NUCLEOTIDE SEQUENCE [LARGE SCALE GENOMIC DNA]</scope>
    <source>
        <strain evidence="9 10">FACHB-351</strain>
    </source>
</reference>
<evidence type="ECO:0000313" key="10">
    <source>
        <dbReference type="Proteomes" id="UP001526426"/>
    </source>
</evidence>
<feature type="transmembrane region" description="Helical" evidence="8">
    <location>
        <begin position="71"/>
        <end position="87"/>
    </location>
</feature>
<comment type="caution">
    <text evidence="9">The sequence shown here is derived from an EMBL/GenBank/DDBJ whole genome shotgun (WGS) entry which is preliminary data.</text>
</comment>
<accession>A0ABT3L431</accession>